<dbReference type="RefSeq" id="WP_232379443.1">
    <property type="nucleotide sequence ID" value="NZ_JARZHI010000052.1"/>
</dbReference>
<organism evidence="9 10">
    <name type="scientific">Polyangium sorediatum</name>
    <dbReference type="NCBI Taxonomy" id="889274"/>
    <lineage>
        <taxon>Bacteria</taxon>
        <taxon>Pseudomonadati</taxon>
        <taxon>Myxococcota</taxon>
        <taxon>Polyangia</taxon>
        <taxon>Polyangiales</taxon>
        <taxon>Polyangiaceae</taxon>
        <taxon>Polyangium</taxon>
    </lineage>
</organism>
<keyword evidence="7" id="KW-0653">Protein transport</keyword>
<comment type="similarity">
    <text evidence="2 7">Belongs to the ExbD/TolR family.</text>
</comment>
<feature type="transmembrane region" description="Helical" evidence="8">
    <location>
        <begin position="50"/>
        <end position="71"/>
    </location>
</feature>
<evidence type="ECO:0000313" key="10">
    <source>
        <dbReference type="Proteomes" id="UP001160301"/>
    </source>
</evidence>
<evidence type="ECO:0000256" key="8">
    <source>
        <dbReference type="SAM" id="Phobius"/>
    </source>
</evidence>
<protein>
    <submittedName>
        <fullName evidence="9">Biopolymer transporter ExbD</fullName>
    </submittedName>
</protein>
<keyword evidence="3" id="KW-1003">Cell membrane</keyword>
<keyword evidence="10" id="KW-1185">Reference proteome</keyword>
<evidence type="ECO:0000256" key="3">
    <source>
        <dbReference type="ARBA" id="ARBA00022475"/>
    </source>
</evidence>
<evidence type="ECO:0000313" key="9">
    <source>
        <dbReference type="EMBL" id="MDI1435109.1"/>
    </source>
</evidence>
<keyword evidence="5 8" id="KW-1133">Transmembrane helix</keyword>
<dbReference type="EMBL" id="JARZHI010000052">
    <property type="protein sequence ID" value="MDI1435109.1"/>
    <property type="molecule type" value="Genomic_DNA"/>
</dbReference>
<gene>
    <name evidence="9" type="ORF">QHF89_36735</name>
</gene>
<dbReference type="Proteomes" id="UP001160301">
    <property type="component" value="Unassembled WGS sequence"/>
</dbReference>
<keyword evidence="6 8" id="KW-0472">Membrane</keyword>
<accession>A0ABT6P3D4</accession>
<reference evidence="9 10" key="1">
    <citation type="submission" date="2023-04" db="EMBL/GenBank/DDBJ databases">
        <title>The genome sequence of Polyangium sorediatum DSM14670.</title>
        <authorList>
            <person name="Zhang X."/>
        </authorList>
    </citation>
    <scope>NUCLEOTIDE SEQUENCE [LARGE SCALE GENOMIC DNA]</scope>
    <source>
        <strain evidence="9 10">DSM 14670</strain>
    </source>
</reference>
<comment type="caution">
    <text evidence="9">The sequence shown here is derived from an EMBL/GenBank/DDBJ whole genome shotgun (WGS) entry which is preliminary data.</text>
</comment>
<sequence length="196" mass="21478">MGGHAKPPAKHHNPHAHVIHQPGRRLMHHIPLKFVWNKVAGHGRRSGNAALNLVSFIDFLITTVIFLLMSFSASGEITVDKNVKLPKAENVEDIIDAPMVAVNGNQILVDGTLAGSTRAIEELGRMQKIDELFNLLKNKRELWKQVQPNKPFPGVCILQVDQNVPAIVVKSVFQTAAFAGYPNVSFMVAKLPKSGG</sequence>
<proteinExistence type="inferred from homology"/>
<evidence type="ECO:0000256" key="4">
    <source>
        <dbReference type="ARBA" id="ARBA00022692"/>
    </source>
</evidence>
<evidence type="ECO:0000256" key="7">
    <source>
        <dbReference type="RuleBase" id="RU003879"/>
    </source>
</evidence>
<evidence type="ECO:0000256" key="6">
    <source>
        <dbReference type="ARBA" id="ARBA00023136"/>
    </source>
</evidence>
<keyword evidence="4 7" id="KW-0812">Transmembrane</keyword>
<evidence type="ECO:0000256" key="2">
    <source>
        <dbReference type="ARBA" id="ARBA00005811"/>
    </source>
</evidence>
<evidence type="ECO:0000256" key="1">
    <source>
        <dbReference type="ARBA" id="ARBA00004162"/>
    </source>
</evidence>
<keyword evidence="7" id="KW-0813">Transport</keyword>
<name>A0ABT6P3D4_9BACT</name>
<dbReference type="Pfam" id="PF02472">
    <property type="entry name" value="ExbD"/>
    <property type="match status" value="1"/>
</dbReference>
<comment type="subcellular location">
    <subcellularLocation>
        <location evidence="1">Cell membrane</location>
        <topology evidence="1">Single-pass membrane protein</topology>
    </subcellularLocation>
    <subcellularLocation>
        <location evidence="7">Cell membrane</location>
        <topology evidence="7">Single-pass type II membrane protein</topology>
    </subcellularLocation>
</comment>
<evidence type="ECO:0000256" key="5">
    <source>
        <dbReference type="ARBA" id="ARBA00022989"/>
    </source>
</evidence>
<dbReference type="InterPro" id="IPR003400">
    <property type="entry name" value="ExbD"/>
</dbReference>